<protein>
    <submittedName>
        <fullName evidence="3">Proteasome subunit alpha type-4</fullName>
    </submittedName>
</protein>
<dbReference type="OrthoDB" id="431557at2759"/>
<dbReference type="SUPFAM" id="SSF56235">
    <property type="entry name" value="N-terminal nucleophile aminohydrolases (Ntn hydrolases)"/>
    <property type="match status" value="1"/>
</dbReference>
<reference evidence="4" key="1">
    <citation type="submission" date="2017-01" db="EMBL/GenBank/DDBJ databases">
        <authorList>
            <person name="Wang Y."/>
            <person name="White M."/>
            <person name="Kvist S."/>
            <person name="Moncalvo J.-M."/>
        </authorList>
    </citation>
    <scope>NUCLEOTIDE SEQUENCE [LARGE SCALE GENOMIC DNA]</scope>
    <source>
        <strain evidence="4">COL-18-3</strain>
    </source>
</reference>
<comment type="caution">
    <text evidence="3">The sequence shown here is derived from an EMBL/GenBank/DDBJ whole genome shotgun (WGS) entry which is preliminary data.</text>
</comment>
<dbReference type="Pfam" id="PF00227">
    <property type="entry name" value="Proteasome"/>
    <property type="match status" value="1"/>
</dbReference>
<sequence>MSRRYDSRTTIFSPEAGITSDANLLINEGRVVSQGYLMRYDDLIPVENLVGRLCDIKQGYTQFGGLRPFGVSFVVAGWDPIIGFQLYQTDPAGNYSGWKATCVGENSSSAQSILKQEYKKDEDIEMSLQDAVDLACKIMVKLTDTAKLDSDNFEFATLSLVDGTPKIHQFTSSETDSLLKKHIAEKESKTEE</sequence>
<proteinExistence type="inferred from homology"/>
<gene>
    <name evidence="3" type="ORF">AX774_g1194</name>
</gene>
<accession>A0A1R1PWF7</accession>
<evidence type="ECO:0000256" key="1">
    <source>
        <dbReference type="ARBA" id="ARBA00022942"/>
    </source>
</evidence>
<dbReference type="AlphaFoldDB" id="A0A1R1PWF7"/>
<dbReference type="PROSITE" id="PS51475">
    <property type="entry name" value="PROTEASOME_ALPHA_2"/>
    <property type="match status" value="1"/>
</dbReference>
<dbReference type="PANTHER" id="PTHR11599">
    <property type="entry name" value="PROTEASOME SUBUNIT ALPHA/BETA"/>
    <property type="match status" value="1"/>
</dbReference>
<dbReference type="GO" id="GO:0019773">
    <property type="term" value="C:proteasome core complex, alpha-subunit complex"/>
    <property type="evidence" value="ECO:0007669"/>
    <property type="project" value="UniProtKB-UniRule"/>
</dbReference>
<dbReference type="InterPro" id="IPR050115">
    <property type="entry name" value="Proteasome_alpha"/>
</dbReference>
<name>A0A1R1PWF7_ZANCU</name>
<evidence type="ECO:0000313" key="3">
    <source>
        <dbReference type="EMBL" id="OMH85269.1"/>
    </source>
</evidence>
<evidence type="ECO:0000313" key="4">
    <source>
        <dbReference type="Proteomes" id="UP000188320"/>
    </source>
</evidence>
<dbReference type="InterPro" id="IPR001353">
    <property type="entry name" value="Proteasome_sua/b"/>
</dbReference>
<dbReference type="GO" id="GO:0051603">
    <property type="term" value="P:proteolysis involved in protein catabolic process"/>
    <property type="evidence" value="ECO:0007669"/>
    <property type="project" value="InterPro"/>
</dbReference>
<dbReference type="InterPro" id="IPR029055">
    <property type="entry name" value="Ntn_hydrolases_N"/>
</dbReference>
<dbReference type="InterPro" id="IPR023332">
    <property type="entry name" value="Proteasome_alpha-type"/>
</dbReference>
<evidence type="ECO:0000256" key="2">
    <source>
        <dbReference type="PROSITE-ProRule" id="PRU00808"/>
    </source>
</evidence>
<organism evidence="3 4">
    <name type="scientific">Zancudomyces culisetae</name>
    <name type="common">Gut fungus</name>
    <name type="synonym">Smittium culisetae</name>
    <dbReference type="NCBI Taxonomy" id="1213189"/>
    <lineage>
        <taxon>Eukaryota</taxon>
        <taxon>Fungi</taxon>
        <taxon>Fungi incertae sedis</taxon>
        <taxon>Zoopagomycota</taxon>
        <taxon>Kickxellomycotina</taxon>
        <taxon>Harpellomycetes</taxon>
        <taxon>Harpellales</taxon>
        <taxon>Legeriomycetaceae</taxon>
        <taxon>Zancudomyces</taxon>
    </lineage>
</organism>
<keyword evidence="4" id="KW-1185">Reference proteome</keyword>
<dbReference type="Gene3D" id="3.60.20.10">
    <property type="entry name" value="Glutamine Phosphoribosylpyrophosphate, subunit 1, domain 1"/>
    <property type="match status" value="1"/>
</dbReference>
<dbReference type="EMBL" id="LSSK01000098">
    <property type="protein sequence ID" value="OMH85269.1"/>
    <property type="molecule type" value="Genomic_DNA"/>
</dbReference>
<comment type="similarity">
    <text evidence="2">Belongs to the peptidase T1A family.</text>
</comment>
<keyword evidence="1 2" id="KW-0647">Proteasome</keyword>
<dbReference type="Proteomes" id="UP000188320">
    <property type="component" value="Unassembled WGS sequence"/>
</dbReference>